<organism evidence="3 4">
    <name type="scientific">Litorimonas cladophorae</name>
    <dbReference type="NCBI Taxonomy" id="1220491"/>
    <lineage>
        <taxon>Bacteria</taxon>
        <taxon>Pseudomonadati</taxon>
        <taxon>Pseudomonadota</taxon>
        <taxon>Alphaproteobacteria</taxon>
        <taxon>Maricaulales</taxon>
        <taxon>Robiginitomaculaceae</taxon>
    </lineage>
</organism>
<dbReference type="Gene3D" id="1.20.1600.10">
    <property type="entry name" value="Outer membrane efflux proteins (OEP)"/>
    <property type="match status" value="1"/>
</dbReference>
<dbReference type="Gene3D" id="2.20.200.10">
    <property type="entry name" value="Outer membrane efflux proteins (OEP)"/>
    <property type="match status" value="1"/>
</dbReference>
<comment type="caution">
    <text evidence="3">The sequence shown here is derived from an EMBL/GenBank/DDBJ whole genome shotgun (WGS) entry which is preliminary data.</text>
</comment>
<dbReference type="Proteomes" id="UP000600865">
    <property type="component" value="Unassembled WGS sequence"/>
</dbReference>
<dbReference type="AlphaFoldDB" id="A0A918KRE1"/>
<dbReference type="Pfam" id="PF02321">
    <property type="entry name" value="OEP"/>
    <property type="match status" value="2"/>
</dbReference>
<evidence type="ECO:0000313" key="3">
    <source>
        <dbReference type="EMBL" id="GGX71699.1"/>
    </source>
</evidence>
<accession>A0A918KRE1</accession>
<name>A0A918KRE1_9PROT</name>
<dbReference type="InterPro" id="IPR010131">
    <property type="entry name" value="MdtP/NodT-like"/>
</dbReference>
<sequence>MSPEPTVVAPQLEANADVEPPQDWVVPAPDALPTTDWVRTFPDTILIELVDEALRENTNIGAAYARLESAIAREKVSQSARLPSVGATGGLSRTERANEFIPDSTAISIGLNASWEPDFWGRVSDNINASELETEASSIDVAGARLSIAGSVAQTWFGLIEARLLTDLSQREVETQERALRLTERRFQSGVSGSQDVRLVRSSLAQAEANKASRLQRMSDLSRQLEVLLTRYPASELDASVDLPELPELEGVGSPTFILTQRPDLIAAERRMAAQGIQIDLAKKALLPSLSLTGSTSAAGGGLGSFFDIDALVASLVSNISAPIFQGGRLRANIDLQEAVLKQQLQSYIGAVLNAYLDVENALYAEGRLEERENALRVSVDEAFAAEQRLEQRYIEGLATILQLLDAQSRRISSEGQLISARAERLQNRVRLHVALGGGAYGDVPPDALPAFLRD</sequence>
<dbReference type="PANTHER" id="PTHR30203">
    <property type="entry name" value="OUTER MEMBRANE CATION EFFLUX PROTEIN"/>
    <property type="match status" value="1"/>
</dbReference>
<keyword evidence="2" id="KW-0472">Membrane</keyword>
<comment type="subcellular location">
    <subcellularLocation>
        <location evidence="2">Cell membrane</location>
        <topology evidence="2">Lipid-anchor</topology>
    </subcellularLocation>
</comment>
<comment type="similarity">
    <text evidence="1 2">Belongs to the outer membrane factor (OMF) (TC 1.B.17) family.</text>
</comment>
<keyword evidence="2" id="KW-1134">Transmembrane beta strand</keyword>
<evidence type="ECO:0000256" key="2">
    <source>
        <dbReference type="RuleBase" id="RU362097"/>
    </source>
</evidence>
<proteinExistence type="inferred from homology"/>
<keyword evidence="2" id="KW-0449">Lipoprotein</keyword>
<dbReference type="GO" id="GO:0005886">
    <property type="term" value="C:plasma membrane"/>
    <property type="evidence" value="ECO:0007669"/>
    <property type="project" value="UniProtKB-SubCell"/>
</dbReference>
<reference evidence="3 4" key="1">
    <citation type="journal article" date="2014" name="Int. J. Syst. Evol. Microbiol.">
        <title>Complete genome sequence of Corynebacterium casei LMG S-19264T (=DSM 44701T), isolated from a smear-ripened cheese.</title>
        <authorList>
            <consortium name="US DOE Joint Genome Institute (JGI-PGF)"/>
            <person name="Walter F."/>
            <person name="Albersmeier A."/>
            <person name="Kalinowski J."/>
            <person name="Ruckert C."/>
        </authorList>
    </citation>
    <scope>NUCLEOTIDE SEQUENCE [LARGE SCALE GENOMIC DNA]</scope>
    <source>
        <strain evidence="3 4">KCTC 23968</strain>
    </source>
</reference>
<evidence type="ECO:0000256" key="1">
    <source>
        <dbReference type="ARBA" id="ARBA00007613"/>
    </source>
</evidence>
<keyword evidence="4" id="KW-1185">Reference proteome</keyword>
<evidence type="ECO:0000313" key="4">
    <source>
        <dbReference type="Proteomes" id="UP000600865"/>
    </source>
</evidence>
<protein>
    <submittedName>
        <fullName evidence="3">Transporter</fullName>
    </submittedName>
</protein>
<keyword evidence="2" id="KW-0812">Transmembrane</keyword>
<dbReference type="NCBIfam" id="TIGR01845">
    <property type="entry name" value="outer_NodT"/>
    <property type="match status" value="1"/>
</dbReference>
<dbReference type="GO" id="GO:0015562">
    <property type="term" value="F:efflux transmembrane transporter activity"/>
    <property type="evidence" value="ECO:0007669"/>
    <property type="project" value="InterPro"/>
</dbReference>
<dbReference type="PANTHER" id="PTHR30203:SF29">
    <property type="entry name" value="PROTEIN CYAE"/>
    <property type="match status" value="1"/>
</dbReference>
<keyword evidence="2" id="KW-0564">Palmitate</keyword>
<gene>
    <name evidence="3" type="ORF">GCM10011309_22400</name>
</gene>
<dbReference type="InterPro" id="IPR003423">
    <property type="entry name" value="OMP_efflux"/>
</dbReference>
<dbReference type="EMBL" id="BMYV01000002">
    <property type="protein sequence ID" value="GGX71699.1"/>
    <property type="molecule type" value="Genomic_DNA"/>
</dbReference>
<dbReference type="SUPFAM" id="SSF56954">
    <property type="entry name" value="Outer membrane efflux proteins (OEP)"/>
    <property type="match status" value="1"/>
</dbReference>